<name>A0A7J6GQY4_CANSA</name>
<proteinExistence type="predicted"/>
<keyword evidence="2" id="KW-1185">Reference proteome</keyword>
<dbReference type="AlphaFoldDB" id="A0A7J6GQY4"/>
<sequence>MTEVKIESIDTEIAESKIESLSSSMAVIEEKIDDLIEASKNPNHGDNNNVICLQAQLGRELAEIMGPANWKRSYIYHIGSDSVGHY</sequence>
<organism evidence="1 2">
    <name type="scientific">Cannabis sativa</name>
    <name type="common">Hemp</name>
    <name type="synonym">Marijuana</name>
    <dbReference type="NCBI Taxonomy" id="3483"/>
    <lineage>
        <taxon>Eukaryota</taxon>
        <taxon>Viridiplantae</taxon>
        <taxon>Streptophyta</taxon>
        <taxon>Embryophyta</taxon>
        <taxon>Tracheophyta</taxon>
        <taxon>Spermatophyta</taxon>
        <taxon>Magnoliopsida</taxon>
        <taxon>eudicotyledons</taxon>
        <taxon>Gunneridae</taxon>
        <taxon>Pentapetalae</taxon>
        <taxon>rosids</taxon>
        <taxon>fabids</taxon>
        <taxon>Rosales</taxon>
        <taxon>Cannabaceae</taxon>
        <taxon>Cannabis</taxon>
    </lineage>
</organism>
<comment type="caution">
    <text evidence="1">The sequence shown here is derived from an EMBL/GenBank/DDBJ whole genome shotgun (WGS) entry which is preliminary data.</text>
</comment>
<evidence type="ECO:0000313" key="2">
    <source>
        <dbReference type="Proteomes" id="UP000583929"/>
    </source>
</evidence>
<evidence type="ECO:0000313" key="1">
    <source>
        <dbReference type="EMBL" id="KAF4385297.1"/>
    </source>
</evidence>
<reference evidence="1 2" key="1">
    <citation type="journal article" date="2020" name="bioRxiv">
        <title>Sequence and annotation of 42 cannabis genomes reveals extensive copy number variation in cannabinoid synthesis and pathogen resistance genes.</title>
        <authorList>
            <person name="Mckernan K.J."/>
            <person name="Helbert Y."/>
            <person name="Kane L.T."/>
            <person name="Ebling H."/>
            <person name="Zhang L."/>
            <person name="Liu B."/>
            <person name="Eaton Z."/>
            <person name="Mclaughlin S."/>
            <person name="Kingan S."/>
            <person name="Baybayan P."/>
            <person name="Concepcion G."/>
            <person name="Jordan M."/>
            <person name="Riva A."/>
            <person name="Barbazuk W."/>
            <person name="Harkins T."/>
        </authorList>
    </citation>
    <scope>NUCLEOTIDE SEQUENCE [LARGE SCALE GENOMIC DNA]</scope>
    <source>
        <strain evidence="2">cv. Jamaican Lion 4</strain>
        <tissue evidence="1">Leaf</tissue>
    </source>
</reference>
<dbReference type="EMBL" id="JAATIQ010000086">
    <property type="protein sequence ID" value="KAF4385297.1"/>
    <property type="molecule type" value="Genomic_DNA"/>
</dbReference>
<dbReference type="Proteomes" id="UP000583929">
    <property type="component" value="Unassembled WGS sequence"/>
</dbReference>
<accession>A0A7J6GQY4</accession>
<gene>
    <name evidence="1" type="ORF">G4B88_026580</name>
</gene>
<protein>
    <submittedName>
        <fullName evidence="1">Uncharacterized protein</fullName>
    </submittedName>
</protein>